<evidence type="ECO:0000256" key="1">
    <source>
        <dbReference type="SAM" id="Phobius"/>
    </source>
</evidence>
<sequence>MKMLLSSTVYEFFRRRAGMFLILLGILFGFLGGAEHRAFALFFLTGSYGMLYLLCIWLIYALLCAQFLSQLWKLPEYTFIYEARLWPSLIRIKRLSFMGFAFLQPILYYGIYLISIAVSEKATRNVWPIFIYYLLLSALLAYVAEWRLRNPVNYIVKSGVGGIKWPFPRPALWLYWAFEWLFRERGITLLVGKLGPVLVATGTMLYYSTDIYDLRLPAIGLSLAYLLNFGISLEFFKWESEVCLWGRSMPVSPFRRFVRIVAFHAIIILPETLAAVRNAALSVGEIMQLYLLGLTILTITHLVFYKKEGLPEDPLKVFLFGFVGLTLLILYKIPLLLLIAGGMLFSVWIYPKCSRI</sequence>
<feature type="transmembrane region" description="Helical" evidence="1">
    <location>
        <begin position="126"/>
        <end position="144"/>
    </location>
</feature>
<proteinExistence type="predicted"/>
<evidence type="ECO:0000313" key="2">
    <source>
        <dbReference type="EMBL" id="CAG5068319.1"/>
    </source>
</evidence>
<dbReference type="Proteomes" id="UP000679725">
    <property type="component" value="Unassembled WGS sequence"/>
</dbReference>
<keyword evidence="3" id="KW-1185">Reference proteome</keyword>
<feature type="transmembrane region" description="Helical" evidence="1">
    <location>
        <begin position="95"/>
        <end position="114"/>
    </location>
</feature>
<feature type="transmembrane region" description="Helical" evidence="1">
    <location>
        <begin position="257"/>
        <end position="280"/>
    </location>
</feature>
<name>A0ABN7R4K9_9BACT</name>
<feature type="transmembrane region" description="Helical" evidence="1">
    <location>
        <begin position="187"/>
        <end position="208"/>
    </location>
</feature>
<organism evidence="2 3">
    <name type="scientific">Dyadobacter linearis</name>
    <dbReference type="NCBI Taxonomy" id="2823330"/>
    <lineage>
        <taxon>Bacteria</taxon>
        <taxon>Pseudomonadati</taxon>
        <taxon>Bacteroidota</taxon>
        <taxon>Cytophagia</taxon>
        <taxon>Cytophagales</taxon>
        <taxon>Spirosomataceae</taxon>
        <taxon>Dyadobacter</taxon>
    </lineage>
</organism>
<keyword evidence="1" id="KW-1133">Transmembrane helix</keyword>
<comment type="caution">
    <text evidence="2">The sequence shown here is derived from an EMBL/GenBank/DDBJ whole genome shotgun (WGS) entry which is preliminary data.</text>
</comment>
<reference evidence="2 3" key="1">
    <citation type="submission" date="2021-04" db="EMBL/GenBank/DDBJ databases">
        <authorList>
            <person name="Rodrigo-Torres L."/>
            <person name="Arahal R. D."/>
            <person name="Lucena T."/>
        </authorList>
    </citation>
    <scope>NUCLEOTIDE SEQUENCE [LARGE SCALE GENOMIC DNA]</scope>
    <source>
        <strain evidence="2 3">CECT 9623</strain>
    </source>
</reference>
<accession>A0ABN7R4K9</accession>
<keyword evidence="1" id="KW-0472">Membrane</keyword>
<feature type="transmembrane region" description="Helical" evidence="1">
    <location>
        <begin position="317"/>
        <end position="350"/>
    </location>
</feature>
<protein>
    <submittedName>
        <fullName evidence="2">Uncharacterized protein</fullName>
    </submittedName>
</protein>
<evidence type="ECO:0000313" key="3">
    <source>
        <dbReference type="Proteomes" id="UP000679725"/>
    </source>
</evidence>
<feature type="transmembrane region" description="Helical" evidence="1">
    <location>
        <begin position="214"/>
        <end position="236"/>
    </location>
</feature>
<feature type="transmembrane region" description="Helical" evidence="1">
    <location>
        <begin position="286"/>
        <end position="305"/>
    </location>
</feature>
<keyword evidence="1" id="KW-0812">Transmembrane</keyword>
<dbReference type="EMBL" id="CAJRAU010000001">
    <property type="protein sequence ID" value="CAG5068319.1"/>
    <property type="molecule type" value="Genomic_DNA"/>
</dbReference>
<gene>
    <name evidence="2" type="ORF">DYBT9623_01049</name>
</gene>
<dbReference type="RefSeq" id="WP_215232408.1">
    <property type="nucleotide sequence ID" value="NZ_CAJRAU010000001.1"/>
</dbReference>